<feature type="signal peptide" evidence="2">
    <location>
        <begin position="1"/>
        <end position="28"/>
    </location>
</feature>
<dbReference type="PANTHER" id="PTHR35936">
    <property type="entry name" value="MEMBRANE-BOUND LYTIC MUREIN TRANSGLYCOSYLASE F"/>
    <property type="match status" value="1"/>
</dbReference>
<reference evidence="4" key="2">
    <citation type="submission" date="2022-09" db="EMBL/GenBank/DDBJ databases">
        <title>Biosynthetic gene clusters of Dactylosporangioum fulvum.</title>
        <authorList>
            <person name="Caradec T."/>
        </authorList>
    </citation>
    <scope>NUCLEOTIDE SEQUENCE</scope>
    <source>
        <strain evidence="4">NRRL B-16292</strain>
    </source>
</reference>
<dbReference type="Pfam" id="PF00497">
    <property type="entry name" value="SBP_bac_3"/>
    <property type="match status" value="1"/>
</dbReference>
<dbReference type="InterPro" id="IPR001638">
    <property type="entry name" value="Solute-binding_3/MltF_N"/>
</dbReference>
<keyword evidence="5" id="KW-1185">Reference proteome</keyword>
<accession>A0ABY5WDG2</accession>
<evidence type="ECO:0000256" key="2">
    <source>
        <dbReference type="SAM" id="SignalP"/>
    </source>
</evidence>
<evidence type="ECO:0000259" key="3">
    <source>
        <dbReference type="SMART" id="SM00062"/>
    </source>
</evidence>
<dbReference type="SUPFAM" id="SSF53850">
    <property type="entry name" value="Periplasmic binding protein-like II"/>
    <property type="match status" value="1"/>
</dbReference>
<organism evidence="4 5">
    <name type="scientific">Dactylosporangium fulvum</name>
    <dbReference type="NCBI Taxonomy" id="53359"/>
    <lineage>
        <taxon>Bacteria</taxon>
        <taxon>Bacillati</taxon>
        <taxon>Actinomycetota</taxon>
        <taxon>Actinomycetes</taxon>
        <taxon>Micromonosporales</taxon>
        <taxon>Micromonosporaceae</taxon>
        <taxon>Dactylosporangium</taxon>
    </lineage>
</organism>
<sequence length="305" mass="32089">MSLRHHVRRSRPLAYLALLVTAALTVSACGDDSAGTSGTAGTPSAAPTQTIQVTLPDDIRSKGVLRVGTSFNFPPMNFKNDKNEYDGIEPALMDALGQKLGLKIERVESNFAGLLPGLKADRFDIITSGMNDTAERQKEVDFVDYLESGSSVLVKKGNPRGIDGPGDLCGTTVGETVGSVYIEQLEGFSATCKAEGKQPIQVQTLPTGSEVAQAITTGRVDATFANHVANLYFAKQTGGQLAVTGERLSAVPMGIAVSKGDTVLVEAIRAGLTAMIEDGTYERILKEWGVADAALKTITVNGKAA</sequence>
<dbReference type="PROSITE" id="PS51257">
    <property type="entry name" value="PROKAR_LIPOPROTEIN"/>
    <property type="match status" value="1"/>
</dbReference>
<proteinExistence type="predicted"/>
<dbReference type="EMBL" id="CP073720">
    <property type="protein sequence ID" value="UWP86848.1"/>
    <property type="molecule type" value="Genomic_DNA"/>
</dbReference>
<dbReference type="PANTHER" id="PTHR35936:SF17">
    <property type="entry name" value="ARGININE-BINDING EXTRACELLULAR PROTEIN ARTP"/>
    <property type="match status" value="1"/>
</dbReference>
<evidence type="ECO:0000313" key="4">
    <source>
        <dbReference type="EMBL" id="UWP86848.1"/>
    </source>
</evidence>
<dbReference type="RefSeq" id="WP_259866431.1">
    <property type="nucleotide sequence ID" value="NZ_BAAAST010000004.1"/>
</dbReference>
<keyword evidence="1 2" id="KW-0732">Signal</keyword>
<evidence type="ECO:0000256" key="1">
    <source>
        <dbReference type="ARBA" id="ARBA00022729"/>
    </source>
</evidence>
<protein>
    <submittedName>
        <fullName evidence="4">ABC transporter substrate-binding protein</fullName>
    </submittedName>
</protein>
<feature type="domain" description="Solute-binding protein family 3/N-terminal" evidence="3">
    <location>
        <begin position="64"/>
        <end position="292"/>
    </location>
</feature>
<name>A0ABY5WDG2_9ACTN</name>
<dbReference type="CDD" id="cd01004">
    <property type="entry name" value="PBP2_MidA_like"/>
    <property type="match status" value="1"/>
</dbReference>
<reference evidence="4" key="1">
    <citation type="submission" date="2021-04" db="EMBL/GenBank/DDBJ databases">
        <authorList>
            <person name="Hartkoorn R.C."/>
            <person name="Beaudoing E."/>
            <person name="Hot D."/>
        </authorList>
    </citation>
    <scope>NUCLEOTIDE SEQUENCE</scope>
    <source>
        <strain evidence="4">NRRL B-16292</strain>
    </source>
</reference>
<dbReference type="Proteomes" id="UP001059617">
    <property type="component" value="Chromosome"/>
</dbReference>
<evidence type="ECO:0000313" key="5">
    <source>
        <dbReference type="Proteomes" id="UP001059617"/>
    </source>
</evidence>
<gene>
    <name evidence="4" type="ORF">Dfulv_22440</name>
</gene>
<dbReference type="Gene3D" id="3.40.190.10">
    <property type="entry name" value="Periplasmic binding protein-like II"/>
    <property type="match status" value="2"/>
</dbReference>
<dbReference type="SMART" id="SM00062">
    <property type="entry name" value="PBPb"/>
    <property type="match status" value="1"/>
</dbReference>
<feature type="chain" id="PRO_5046997845" evidence="2">
    <location>
        <begin position="29"/>
        <end position="305"/>
    </location>
</feature>